<dbReference type="PROSITE" id="PS51482">
    <property type="entry name" value="DEGV"/>
    <property type="match status" value="1"/>
</dbReference>
<dbReference type="AlphaFoldDB" id="A0A172T966"/>
<dbReference type="Proteomes" id="UP000077363">
    <property type="component" value="Chromosome"/>
</dbReference>
<evidence type="ECO:0000313" key="2">
    <source>
        <dbReference type="EMBL" id="ANE43578.1"/>
    </source>
</evidence>
<accession>A0A172T966</accession>
<dbReference type="PANTHER" id="PTHR33434:SF2">
    <property type="entry name" value="FATTY ACID-BINDING PROTEIN TM_1468"/>
    <property type="match status" value="1"/>
</dbReference>
<keyword evidence="3" id="KW-1185">Reference proteome</keyword>
<dbReference type="InterPro" id="IPR003797">
    <property type="entry name" value="DegV"/>
</dbReference>
<name>A0A172T966_9DEIO</name>
<dbReference type="STRING" id="1182568.SU48_07135"/>
<dbReference type="InterPro" id="IPR050270">
    <property type="entry name" value="DegV_domain_contain"/>
</dbReference>
<dbReference type="NCBIfam" id="TIGR00762">
    <property type="entry name" value="DegV"/>
    <property type="match status" value="1"/>
</dbReference>
<dbReference type="Gene3D" id="3.40.50.10170">
    <property type="match status" value="1"/>
</dbReference>
<dbReference type="InterPro" id="IPR043168">
    <property type="entry name" value="DegV_C"/>
</dbReference>
<dbReference type="KEGG" id="dpu:SU48_07135"/>
<dbReference type="EMBL" id="CP011387">
    <property type="protein sequence ID" value="ANE43578.1"/>
    <property type="molecule type" value="Genomic_DNA"/>
</dbReference>
<evidence type="ECO:0000256" key="1">
    <source>
        <dbReference type="ARBA" id="ARBA00023121"/>
    </source>
</evidence>
<dbReference type="RefSeq" id="WP_064014645.1">
    <property type="nucleotide sequence ID" value="NZ_CP011387.1"/>
</dbReference>
<dbReference type="SUPFAM" id="SSF82549">
    <property type="entry name" value="DAK1/DegV-like"/>
    <property type="match status" value="1"/>
</dbReference>
<dbReference type="Pfam" id="PF02645">
    <property type="entry name" value="DegV"/>
    <property type="match status" value="1"/>
</dbReference>
<sequence length="281" mass="29908">MLAVLTDSTCDLHPDTAQQLGIHTVSLSVQLGSRSLLDWQEVDPDAVYDHLRAGGSVSTQPVTTDAFEAAYRTLLTTHEQIVSVHLSGQLSETVKHAREAAERLGAARRIHIVDSGLASAPLAEAVIAAREAVQAGGTAETARQAVETVRRDLHAEFTVPSLEYLRRGGRIGRAQEFFGNVLGMRPVLAFTGGQLKAVRRVRATGATQDLLGTIRERYGDTPLSVTIAHAGRDPARIAELRAAMIASGLNVAKGRVQLMGPVIGAHVGPGTYGFMARPVEA</sequence>
<organism evidence="2 3">
    <name type="scientific">Deinococcus puniceus</name>
    <dbReference type="NCBI Taxonomy" id="1182568"/>
    <lineage>
        <taxon>Bacteria</taxon>
        <taxon>Thermotogati</taxon>
        <taxon>Deinococcota</taxon>
        <taxon>Deinococci</taxon>
        <taxon>Deinococcales</taxon>
        <taxon>Deinococcaceae</taxon>
        <taxon>Deinococcus</taxon>
    </lineage>
</organism>
<dbReference type="Gene3D" id="3.30.1180.10">
    <property type="match status" value="1"/>
</dbReference>
<reference evidence="2 3" key="1">
    <citation type="submission" date="2015-01" db="EMBL/GenBank/DDBJ databases">
        <title>Deinococcus puniceus/DY1/ whole genome sequencing.</title>
        <authorList>
            <person name="Kim M.K."/>
            <person name="Srinivasan S."/>
            <person name="Lee J.-J."/>
        </authorList>
    </citation>
    <scope>NUCLEOTIDE SEQUENCE [LARGE SCALE GENOMIC DNA]</scope>
    <source>
        <strain evidence="2 3">DY1</strain>
    </source>
</reference>
<protein>
    <submittedName>
        <fullName evidence="2">Fatty acid-binding protein DegV</fullName>
    </submittedName>
</protein>
<dbReference type="GO" id="GO:0008289">
    <property type="term" value="F:lipid binding"/>
    <property type="evidence" value="ECO:0007669"/>
    <property type="project" value="UniProtKB-KW"/>
</dbReference>
<dbReference type="PANTHER" id="PTHR33434">
    <property type="entry name" value="DEGV DOMAIN-CONTAINING PROTEIN DR_1986-RELATED"/>
    <property type="match status" value="1"/>
</dbReference>
<dbReference type="PATRIC" id="fig|1182568.3.peg.1486"/>
<gene>
    <name evidence="2" type="ORF">SU48_07135</name>
</gene>
<keyword evidence="1" id="KW-0446">Lipid-binding</keyword>
<dbReference type="OrthoDB" id="9775494at2"/>
<evidence type="ECO:0000313" key="3">
    <source>
        <dbReference type="Proteomes" id="UP000077363"/>
    </source>
</evidence>
<proteinExistence type="predicted"/>